<evidence type="ECO:0000313" key="2">
    <source>
        <dbReference type="Proteomes" id="UP000239709"/>
    </source>
</evidence>
<dbReference type="AlphaFoldDB" id="A0A2S0MJR2"/>
<protein>
    <recommendedName>
        <fullName evidence="3">Alpha/beta hydrolase</fullName>
    </recommendedName>
</protein>
<dbReference type="KEGG" id="otk:C6570_10495"/>
<dbReference type="Proteomes" id="UP000239709">
    <property type="component" value="Chromosome"/>
</dbReference>
<organism evidence="1 2">
    <name type="scientific">Ottowia oryzae</name>
    <dbReference type="NCBI Taxonomy" id="2109914"/>
    <lineage>
        <taxon>Bacteria</taxon>
        <taxon>Pseudomonadati</taxon>
        <taxon>Pseudomonadota</taxon>
        <taxon>Betaproteobacteria</taxon>
        <taxon>Burkholderiales</taxon>
        <taxon>Comamonadaceae</taxon>
        <taxon>Ottowia</taxon>
    </lineage>
</organism>
<gene>
    <name evidence="1" type="ORF">C6570_10495</name>
</gene>
<accession>A0A2S0MJR2</accession>
<evidence type="ECO:0000313" key="1">
    <source>
        <dbReference type="EMBL" id="AVO36102.1"/>
    </source>
</evidence>
<proteinExistence type="predicted"/>
<evidence type="ECO:0008006" key="3">
    <source>
        <dbReference type="Google" id="ProtNLM"/>
    </source>
</evidence>
<reference evidence="1 2" key="1">
    <citation type="submission" date="2018-03" db="EMBL/GenBank/DDBJ databases">
        <title>Genome sequencing of Ottowia sp.</title>
        <authorList>
            <person name="Kim S.-J."/>
            <person name="Heo J."/>
            <person name="Kwon S.-W."/>
        </authorList>
    </citation>
    <scope>NUCLEOTIDE SEQUENCE [LARGE SCALE GENOMIC DNA]</scope>
    <source>
        <strain evidence="1 2">KADR8-3</strain>
    </source>
</reference>
<dbReference type="OrthoDB" id="5353055at2"/>
<dbReference type="Gene3D" id="3.40.50.1820">
    <property type="entry name" value="alpha/beta hydrolase"/>
    <property type="match status" value="1"/>
</dbReference>
<name>A0A2S0MJR2_9BURK</name>
<dbReference type="InterPro" id="IPR029058">
    <property type="entry name" value="AB_hydrolase_fold"/>
</dbReference>
<dbReference type="SUPFAM" id="SSF53474">
    <property type="entry name" value="alpha/beta-Hydrolases"/>
    <property type="match status" value="1"/>
</dbReference>
<sequence length="259" mass="27404">MPTGSTKGNATVHSAQSLKAAVDNAWVSLPASVTGGAVFNGLLKDAPRAVGKAPVVVFVHGSSGVAPAIKEWQKWLATDLGVASLSADSMQLPDRMTYKSPIAKAQYELVHTMRAQELSAAVDALATLPWAESQRLVIAGTSEGAVAVARYQRAAAAPQERGRMLFSWSCEDNYHVQSHRSNIPNTLPVLNVMSSTDVYFSPSNPWLGNSQALGHCGKVLAGNTVSSIVLIPGAPHTLLNLPQARQAEEGFLRGLLLSK</sequence>
<keyword evidence="2" id="KW-1185">Reference proteome</keyword>
<dbReference type="EMBL" id="CP027666">
    <property type="protein sequence ID" value="AVO36102.1"/>
    <property type="molecule type" value="Genomic_DNA"/>
</dbReference>